<comment type="caution">
    <text evidence="1">The sequence shown here is derived from an EMBL/GenBank/DDBJ whole genome shotgun (WGS) entry which is preliminary data.</text>
</comment>
<name>A0ACC0ZB32_9ROSI</name>
<accession>A0ACC0ZB32</accession>
<keyword evidence="2" id="KW-1185">Reference proteome</keyword>
<gene>
    <name evidence="1" type="ORF">Pint_16496</name>
</gene>
<dbReference type="Proteomes" id="UP001163603">
    <property type="component" value="Chromosome 2"/>
</dbReference>
<protein>
    <submittedName>
        <fullName evidence="1">Uncharacterized protein</fullName>
    </submittedName>
</protein>
<dbReference type="EMBL" id="CM047737">
    <property type="protein sequence ID" value="KAJ0048351.1"/>
    <property type="molecule type" value="Genomic_DNA"/>
</dbReference>
<organism evidence="1 2">
    <name type="scientific">Pistacia integerrima</name>
    <dbReference type="NCBI Taxonomy" id="434235"/>
    <lineage>
        <taxon>Eukaryota</taxon>
        <taxon>Viridiplantae</taxon>
        <taxon>Streptophyta</taxon>
        <taxon>Embryophyta</taxon>
        <taxon>Tracheophyta</taxon>
        <taxon>Spermatophyta</taxon>
        <taxon>Magnoliopsida</taxon>
        <taxon>eudicotyledons</taxon>
        <taxon>Gunneridae</taxon>
        <taxon>Pentapetalae</taxon>
        <taxon>rosids</taxon>
        <taxon>malvids</taxon>
        <taxon>Sapindales</taxon>
        <taxon>Anacardiaceae</taxon>
        <taxon>Pistacia</taxon>
    </lineage>
</organism>
<sequence length="143" mass="16370">METHNHLPVQTPENKPTATTQNKPRMVLKFRIKSENKKDEAVEQTLIASSNNEESKKVKNSDKKSAASGKKTDKREKKKRRPFSISLTREEIEADIEAIGGSKKRPRRIKKRPQSVQQVLDNLFPGLRLKHITADDYRVPDSP</sequence>
<reference evidence="2" key="1">
    <citation type="journal article" date="2023" name="G3 (Bethesda)">
        <title>Genome assembly and association tests identify interacting loci associated with vigor, precocity, and sex in interspecific pistachio rootstocks.</title>
        <authorList>
            <person name="Palmer W."/>
            <person name="Jacygrad E."/>
            <person name="Sagayaradj S."/>
            <person name="Cavanaugh K."/>
            <person name="Han R."/>
            <person name="Bertier L."/>
            <person name="Beede B."/>
            <person name="Kafkas S."/>
            <person name="Golino D."/>
            <person name="Preece J."/>
            <person name="Michelmore R."/>
        </authorList>
    </citation>
    <scope>NUCLEOTIDE SEQUENCE [LARGE SCALE GENOMIC DNA]</scope>
</reference>
<evidence type="ECO:0000313" key="1">
    <source>
        <dbReference type="EMBL" id="KAJ0048351.1"/>
    </source>
</evidence>
<evidence type="ECO:0000313" key="2">
    <source>
        <dbReference type="Proteomes" id="UP001163603"/>
    </source>
</evidence>
<proteinExistence type="predicted"/>